<dbReference type="PANTHER" id="PTHR35339:SF4">
    <property type="entry name" value="LINALOOL DEHYDRATASE_ISOMERASE DOMAIN-CONTAINING PROTEIN"/>
    <property type="match status" value="1"/>
</dbReference>
<evidence type="ECO:0000259" key="1">
    <source>
        <dbReference type="Pfam" id="PF10022"/>
    </source>
</evidence>
<dbReference type="Proteomes" id="UP000293342">
    <property type="component" value="Unassembled WGS sequence"/>
</dbReference>
<name>A0A4R0JUA0_9ACTN</name>
<dbReference type="RefSeq" id="WP_131514268.1">
    <property type="nucleotide sequence ID" value="NZ_SJKD01000003.1"/>
</dbReference>
<sequence>MGERRHAERLTEDRTLSPYTGWTRAHWEQTADRTLLALRDFASPRHANLDPPGPASRSGTASDGLEGFARSFLTAGFRLAGSDDDPHDHAGWYAEGLAAGADPASPEAWPRLTEFGQPRVEAAAMAIALHESRAQVWDKLDDRTRVQVVEWLAPANQVTYSASNWLWFQNVTLAFLRSVGGPCDEAVIERNIATLDTFYQGDGWYTDGIREGRTTHYDWYNGWVMHLFSLWYCRMSGETGELLDGYRGRLHEYLGTVQHLVGADGAPLHQGRSLVYRFATASPYWAGAIFDASPLPPGATRRLTSGILSWFADAGAWDDRGLLGLGWRTAFPRMRQSYSGPGSPYWASLGFAGLVLPAGHPVWRAREEPLQLEQSDVSVVARPPGWLISGTTADGIVRVVNHGTDHAGTELTAEDPLYCRHAYSTITGPDLVDADEVPDNQVAVRRPDGRWSQRRPITLLSLGPRTAVSRFPLQFGAEDPETADLSVVAASVLRGPFEVRIARVDGQYDGEPLTLTISGYALTGSGRESTVVPLIGEWQEGSTTREGVNAFGEVSVTPWVETSLEPGRVYAAIVLLSGQDCTTDGITAEVDGAKVVVTWPDQQQDVVALK</sequence>
<dbReference type="PANTHER" id="PTHR35339">
    <property type="entry name" value="LINALOOL DEHYDRATASE_ISOMERASE DOMAIN-CONTAINING PROTEIN"/>
    <property type="match status" value="1"/>
</dbReference>
<organism evidence="2 3">
    <name type="scientific">Kribbella capetownensis</name>
    <dbReference type="NCBI Taxonomy" id="1572659"/>
    <lineage>
        <taxon>Bacteria</taxon>
        <taxon>Bacillati</taxon>
        <taxon>Actinomycetota</taxon>
        <taxon>Actinomycetes</taxon>
        <taxon>Propionibacteriales</taxon>
        <taxon>Kribbellaceae</taxon>
        <taxon>Kribbella</taxon>
    </lineage>
</organism>
<dbReference type="EMBL" id="SJKD01000003">
    <property type="protein sequence ID" value="TCC49744.1"/>
    <property type="molecule type" value="Genomic_DNA"/>
</dbReference>
<dbReference type="AlphaFoldDB" id="A0A4R0JUA0"/>
<proteinExistence type="predicted"/>
<keyword evidence="3" id="KW-1185">Reference proteome</keyword>
<accession>A0A4R0JUA0</accession>
<reference evidence="2 3" key="1">
    <citation type="submission" date="2019-02" db="EMBL/GenBank/DDBJ databases">
        <title>Kribbella capetownensis sp. nov. and Kribbella speibonae sp. nov., isolated from soil.</title>
        <authorList>
            <person name="Curtis S.M."/>
            <person name="Norton I."/>
            <person name="Everest G.J."/>
            <person name="Meyers P.R."/>
        </authorList>
    </citation>
    <scope>NUCLEOTIDE SEQUENCE [LARGE SCALE GENOMIC DNA]</scope>
    <source>
        <strain evidence="2 3">YM53</strain>
    </source>
</reference>
<dbReference type="OrthoDB" id="9813465at2"/>
<dbReference type="PIRSF" id="PIRSF014753">
    <property type="entry name" value="UCP014753"/>
    <property type="match status" value="1"/>
</dbReference>
<evidence type="ECO:0000313" key="2">
    <source>
        <dbReference type="EMBL" id="TCC49744.1"/>
    </source>
</evidence>
<protein>
    <submittedName>
        <fullName evidence="2">DUF2264 domain-containing protein</fullName>
    </submittedName>
</protein>
<dbReference type="InterPro" id="IPR016624">
    <property type="entry name" value="UCP014753"/>
</dbReference>
<comment type="caution">
    <text evidence="2">The sequence shown here is derived from an EMBL/GenBank/DDBJ whole genome shotgun (WGS) entry which is preliminary data.</text>
</comment>
<evidence type="ECO:0000313" key="3">
    <source>
        <dbReference type="Proteomes" id="UP000293342"/>
    </source>
</evidence>
<feature type="domain" description="DUF2264" evidence="1">
    <location>
        <begin position="23"/>
        <end position="370"/>
    </location>
</feature>
<dbReference type="InterPro" id="IPR049349">
    <property type="entry name" value="DUF2264_N"/>
</dbReference>
<gene>
    <name evidence="2" type="ORF">E0H75_15570</name>
</gene>
<dbReference type="Pfam" id="PF10022">
    <property type="entry name" value="DUF2264"/>
    <property type="match status" value="1"/>
</dbReference>